<dbReference type="InterPro" id="IPR031311">
    <property type="entry name" value="CHIT_BIND_RR_consensus"/>
</dbReference>
<keyword evidence="1 2" id="KW-0193">Cuticle</keyword>
<sequence>ILSKRGKRKWYFSTVCCTAIHPSHNKCYLFQIVLCATVACAFSKPGVLATGAIGYAAPSIAASALAAPLAYTAPAVASPLAYTASAVAAPAVAAPLAYAAPAVAAPLAYGAPAVAAPAVAAPLAYSAPAIAAPAVAAPVSVKTQYHAQDVLGQASYGHAEPFQTHNAIQDAAGNKIGSFSYLSPEGNVFRTDYVADALGYRVASNALPVGPSLPLADTPEVAAAKAAHLAAKGATVIHRVRRQIIGHTPAATAPLAYAAAPVAYASPIAAIRPGILTNIVNTPGHAVSYRVD</sequence>
<gene>
    <name evidence="3" type="primary">CUO7_1</name>
    <name evidence="3" type="ORF">B7P43_G05413</name>
</gene>
<evidence type="ECO:0000313" key="4">
    <source>
        <dbReference type="Proteomes" id="UP000235965"/>
    </source>
</evidence>
<dbReference type="GO" id="GO:0042302">
    <property type="term" value="F:structural constituent of cuticle"/>
    <property type="evidence" value="ECO:0007669"/>
    <property type="project" value="UniProtKB-UniRule"/>
</dbReference>
<dbReference type="PROSITE" id="PS51155">
    <property type="entry name" value="CHIT_BIND_RR_2"/>
    <property type="match status" value="1"/>
</dbReference>
<name>A0A2J7PK18_9NEOP</name>
<dbReference type="EMBL" id="NEVH01024942">
    <property type="protein sequence ID" value="PNF16682.1"/>
    <property type="molecule type" value="Genomic_DNA"/>
</dbReference>
<evidence type="ECO:0000313" key="3">
    <source>
        <dbReference type="EMBL" id="PNF16682.1"/>
    </source>
</evidence>
<evidence type="ECO:0000256" key="1">
    <source>
        <dbReference type="ARBA" id="ARBA00022460"/>
    </source>
</evidence>
<accession>A0A2J7PK18</accession>
<dbReference type="OrthoDB" id="6515429at2759"/>
<dbReference type="Proteomes" id="UP000235965">
    <property type="component" value="Unassembled WGS sequence"/>
</dbReference>
<dbReference type="InterPro" id="IPR000618">
    <property type="entry name" value="Insect_cuticle"/>
</dbReference>
<dbReference type="PROSITE" id="PS00233">
    <property type="entry name" value="CHIT_BIND_RR_1"/>
    <property type="match status" value="1"/>
</dbReference>
<organism evidence="3 4">
    <name type="scientific">Cryptotermes secundus</name>
    <dbReference type="NCBI Taxonomy" id="105785"/>
    <lineage>
        <taxon>Eukaryota</taxon>
        <taxon>Metazoa</taxon>
        <taxon>Ecdysozoa</taxon>
        <taxon>Arthropoda</taxon>
        <taxon>Hexapoda</taxon>
        <taxon>Insecta</taxon>
        <taxon>Pterygota</taxon>
        <taxon>Neoptera</taxon>
        <taxon>Polyneoptera</taxon>
        <taxon>Dictyoptera</taxon>
        <taxon>Blattodea</taxon>
        <taxon>Blattoidea</taxon>
        <taxon>Termitoidae</taxon>
        <taxon>Kalotermitidae</taxon>
        <taxon>Cryptotermitinae</taxon>
        <taxon>Cryptotermes</taxon>
    </lineage>
</organism>
<keyword evidence="4" id="KW-1185">Reference proteome</keyword>
<reference evidence="3 4" key="1">
    <citation type="submission" date="2017-12" db="EMBL/GenBank/DDBJ databases">
        <title>Hemimetabolous genomes reveal molecular basis of termite eusociality.</title>
        <authorList>
            <person name="Harrison M.C."/>
            <person name="Jongepier E."/>
            <person name="Robertson H.M."/>
            <person name="Arning N."/>
            <person name="Bitard-Feildel T."/>
            <person name="Chao H."/>
            <person name="Childers C.P."/>
            <person name="Dinh H."/>
            <person name="Doddapaneni H."/>
            <person name="Dugan S."/>
            <person name="Gowin J."/>
            <person name="Greiner C."/>
            <person name="Han Y."/>
            <person name="Hu H."/>
            <person name="Hughes D.S.T."/>
            <person name="Huylmans A.-K."/>
            <person name="Kemena C."/>
            <person name="Kremer L.P.M."/>
            <person name="Lee S.L."/>
            <person name="Lopez-Ezquerra A."/>
            <person name="Mallet L."/>
            <person name="Monroy-Kuhn J.M."/>
            <person name="Moser A."/>
            <person name="Murali S.C."/>
            <person name="Muzny D.M."/>
            <person name="Otani S."/>
            <person name="Piulachs M.-D."/>
            <person name="Poelchau M."/>
            <person name="Qu J."/>
            <person name="Schaub F."/>
            <person name="Wada-Katsumata A."/>
            <person name="Worley K.C."/>
            <person name="Xie Q."/>
            <person name="Ylla G."/>
            <person name="Poulsen M."/>
            <person name="Gibbs R.A."/>
            <person name="Schal C."/>
            <person name="Richards S."/>
            <person name="Belles X."/>
            <person name="Korb J."/>
            <person name="Bornberg-Bauer E."/>
        </authorList>
    </citation>
    <scope>NUCLEOTIDE SEQUENCE [LARGE SCALE GENOMIC DNA]</scope>
    <source>
        <tissue evidence="3">Whole body</tissue>
    </source>
</reference>
<evidence type="ECO:0000256" key="2">
    <source>
        <dbReference type="PROSITE-ProRule" id="PRU00497"/>
    </source>
</evidence>
<dbReference type="AlphaFoldDB" id="A0A2J7PK18"/>
<protein>
    <submittedName>
        <fullName evidence="3">Cuticle protein 7</fullName>
    </submittedName>
</protein>
<dbReference type="Pfam" id="PF00379">
    <property type="entry name" value="Chitin_bind_4"/>
    <property type="match status" value="1"/>
</dbReference>
<comment type="caution">
    <text evidence="3">The sequence shown here is derived from an EMBL/GenBank/DDBJ whole genome shotgun (WGS) entry which is preliminary data.</text>
</comment>
<proteinExistence type="predicted"/>
<feature type="non-terminal residue" evidence="3">
    <location>
        <position position="1"/>
    </location>
</feature>